<dbReference type="EMBL" id="CVRI01000064">
    <property type="protein sequence ID" value="CRL05306.1"/>
    <property type="molecule type" value="Genomic_DNA"/>
</dbReference>
<name>A0A1J1J016_9DIPT</name>
<sequence>MTFSLCWKRRLLKGKKELAPCATESVVIRICATFSSRIFFLSTSGYEKSYLTSSASTPATTSASDVIQYAQFKFLNNLKLRNKE</sequence>
<keyword evidence="2" id="KW-1185">Reference proteome</keyword>
<organism evidence="1 2">
    <name type="scientific">Clunio marinus</name>
    <dbReference type="NCBI Taxonomy" id="568069"/>
    <lineage>
        <taxon>Eukaryota</taxon>
        <taxon>Metazoa</taxon>
        <taxon>Ecdysozoa</taxon>
        <taxon>Arthropoda</taxon>
        <taxon>Hexapoda</taxon>
        <taxon>Insecta</taxon>
        <taxon>Pterygota</taxon>
        <taxon>Neoptera</taxon>
        <taxon>Endopterygota</taxon>
        <taxon>Diptera</taxon>
        <taxon>Nematocera</taxon>
        <taxon>Chironomoidea</taxon>
        <taxon>Chironomidae</taxon>
        <taxon>Clunio</taxon>
    </lineage>
</organism>
<proteinExistence type="predicted"/>
<protein>
    <submittedName>
        <fullName evidence="1">CLUMA_CG018584, isoform A</fullName>
    </submittedName>
</protein>
<reference evidence="1 2" key="1">
    <citation type="submission" date="2015-04" db="EMBL/GenBank/DDBJ databases">
        <authorList>
            <person name="Syromyatnikov M.Y."/>
            <person name="Popov V.N."/>
        </authorList>
    </citation>
    <scope>NUCLEOTIDE SEQUENCE [LARGE SCALE GENOMIC DNA]</scope>
</reference>
<dbReference type="Proteomes" id="UP000183832">
    <property type="component" value="Unassembled WGS sequence"/>
</dbReference>
<evidence type="ECO:0000313" key="2">
    <source>
        <dbReference type="Proteomes" id="UP000183832"/>
    </source>
</evidence>
<accession>A0A1J1J016</accession>
<dbReference type="AlphaFoldDB" id="A0A1J1J016"/>
<evidence type="ECO:0000313" key="1">
    <source>
        <dbReference type="EMBL" id="CRL05306.1"/>
    </source>
</evidence>
<gene>
    <name evidence="1" type="ORF">CLUMA_CG018584</name>
</gene>